<dbReference type="RefSeq" id="XP_031851712.1">
    <property type="nucleotide sequence ID" value="XM_031995821.1"/>
</dbReference>
<organism evidence="2 3">
    <name type="scientific">Magnusiomyces paraingens</name>
    <dbReference type="NCBI Taxonomy" id="2606893"/>
    <lineage>
        <taxon>Eukaryota</taxon>
        <taxon>Fungi</taxon>
        <taxon>Dikarya</taxon>
        <taxon>Ascomycota</taxon>
        <taxon>Saccharomycotina</taxon>
        <taxon>Dipodascomycetes</taxon>
        <taxon>Dipodascales</taxon>
        <taxon>Dipodascaceae</taxon>
        <taxon>Magnusiomyces</taxon>
    </lineage>
</organism>
<dbReference type="EMBL" id="CABVLU010000001">
    <property type="protein sequence ID" value="VVT46205.1"/>
    <property type="molecule type" value="Genomic_DNA"/>
</dbReference>
<feature type="compositionally biased region" description="Low complexity" evidence="1">
    <location>
        <begin position="288"/>
        <end position="303"/>
    </location>
</feature>
<feature type="region of interest" description="Disordered" evidence="1">
    <location>
        <begin position="247"/>
        <end position="347"/>
    </location>
</feature>
<dbReference type="AlphaFoldDB" id="A0A5E8B5T7"/>
<feature type="compositionally biased region" description="Polar residues" evidence="1">
    <location>
        <begin position="145"/>
        <end position="155"/>
    </location>
</feature>
<feature type="compositionally biased region" description="Low complexity" evidence="1">
    <location>
        <begin position="513"/>
        <end position="524"/>
    </location>
</feature>
<dbReference type="Proteomes" id="UP000398389">
    <property type="component" value="Unassembled WGS sequence"/>
</dbReference>
<dbReference type="GeneID" id="43579921"/>
<feature type="compositionally biased region" description="Polar residues" evidence="1">
    <location>
        <begin position="492"/>
        <end position="512"/>
    </location>
</feature>
<protein>
    <submittedName>
        <fullName evidence="2">Uncharacterized protein</fullName>
    </submittedName>
</protein>
<keyword evidence="3" id="KW-1185">Reference proteome</keyword>
<feature type="region of interest" description="Disordered" evidence="1">
    <location>
        <begin position="1"/>
        <end position="70"/>
    </location>
</feature>
<feature type="compositionally biased region" description="Polar residues" evidence="1">
    <location>
        <begin position="468"/>
        <end position="477"/>
    </location>
</feature>
<evidence type="ECO:0000256" key="1">
    <source>
        <dbReference type="SAM" id="MobiDB-lite"/>
    </source>
</evidence>
<feature type="compositionally biased region" description="Polar residues" evidence="1">
    <location>
        <begin position="560"/>
        <end position="570"/>
    </location>
</feature>
<reference evidence="2 3" key="1">
    <citation type="submission" date="2019-09" db="EMBL/GenBank/DDBJ databases">
        <authorList>
            <person name="Brejova B."/>
        </authorList>
    </citation>
    <scope>NUCLEOTIDE SEQUENCE [LARGE SCALE GENOMIC DNA]</scope>
</reference>
<feature type="compositionally biased region" description="Polar residues" evidence="1">
    <location>
        <begin position="762"/>
        <end position="778"/>
    </location>
</feature>
<feature type="compositionally biased region" description="Low complexity" evidence="1">
    <location>
        <begin position="39"/>
        <end position="56"/>
    </location>
</feature>
<sequence>MEKNPTSSTSFSSSQATTSSASTFIPERATTPLPKKETPPTSSPTNTFTETVNPTTKKLRKPKSASLLNTFSPKKNLQHISSPLDYDYQLAKNNVDKVVKIDHFGLLSPISPLSPLILNSPTGQSSLLKSVTNDSVSTSTSTSSPLNRQTVSQKSSLASHHDYFEQYLSDTFSILDKQELSLSSNFSVSQRKWSKSPDPELLNPIIQDNQFMSDLNFMSEVSQAGPGSLEKSSQPPVHGLLKKNAQLNQPDSLPSNKQSKFNSKSPSPSLPRGQDFNGNDNHRHKESTSTFSSEVSEKMSVMSHTTRASSVSSGFGHSRQSSKNNSFDAGTSTAPISFKPSHKPENSIAVSESLDDDTFFGTQSKVPKHFHKKSNSLNDVTINLTPPSFTMSRKEAQTSALEQYENPLLTQEMDPNLKDLDQKGLKITTPVPPPRSKFRVQSIDKEHTGPYSNLPSIPKNEVPPTPNPSFYDSNIFLNPSLPTPPQCDLLSPMSQENSAFSPLQDSLHSQGTSAASSRKNSKSSQKCVPYYLNKDLPDLPSEGSSSRKNSYKKFPHLNLPTPQIPSGNTSRTPSICDWEYINNNLDAINMSICKWDQSQNSSNDMHSSNTPKKSSSHNLVASESKPPGFVSQVPPRAIDISSMERSPPSKNSHSTQKHSLKGYDLTGQVYGKSKHLKQKSISAITSSQGYNYLTTLVPPPVITDFGTSFGAHKKSASTASSPSSVYTEFQKSQPSQPSIAFQEKCFSNAEYVSISSDHHGDSQSFTRQQPPRSMSVPTIPIDQQKSISKFKKDYEAKFTQKEDDIEEESLLPAPLGPGVTLLPSASSSTTSLQQKFGNYQQPDLFQANRLYLLENNSASRISRQAFNASNGQRESFTTSFTEAISMPEAIKELPQQPICSSKGSFSAFTSPRAIPRGPPFAKPFTSNGKTPQSINLRSKSITAMTPNKLEIPNERIYTEKTSNYMDKQPRERSMSLSGSNHQRALYNSSVNNAKEAQVHTLRKPGSMNNLRNPFSSVKQNSSNDGIFGDFQVSPLTNSKSPSPARFYNESPSPFSSPNAPEFFMNYNGSCSNLNSKKISSNPSSSNSTLYNGEINISTGMLNPVTTLYPNDQPVLLNNGSTRWKWKRPSLSIGKKQ</sequence>
<feature type="region of interest" description="Disordered" evidence="1">
    <location>
        <begin position="129"/>
        <end position="155"/>
    </location>
</feature>
<evidence type="ECO:0000313" key="3">
    <source>
        <dbReference type="Proteomes" id="UP000398389"/>
    </source>
</evidence>
<gene>
    <name evidence="2" type="ORF">SAPINGB_P001098</name>
</gene>
<feature type="region of interest" description="Disordered" evidence="1">
    <location>
        <begin position="425"/>
        <end position="570"/>
    </location>
</feature>
<proteinExistence type="predicted"/>
<name>A0A5E8B5T7_9ASCO</name>
<evidence type="ECO:0000313" key="2">
    <source>
        <dbReference type="EMBL" id="VVT46205.1"/>
    </source>
</evidence>
<feature type="region of interest" description="Disordered" evidence="1">
    <location>
        <begin position="597"/>
        <end position="662"/>
    </location>
</feature>
<feature type="compositionally biased region" description="Low complexity" evidence="1">
    <location>
        <begin position="1"/>
        <end position="24"/>
    </location>
</feature>
<feature type="compositionally biased region" description="Polar residues" evidence="1">
    <location>
        <begin position="597"/>
        <end position="621"/>
    </location>
</feature>
<feature type="compositionally biased region" description="Polar residues" evidence="1">
    <location>
        <begin position="304"/>
        <end position="335"/>
    </location>
</feature>
<accession>A0A5E8B5T7</accession>
<feature type="compositionally biased region" description="Low complexity" evidence="1">
    <location>
        <begin position="130"/>
        <end position="144"/>
    </location>
</feature>
<feature type="region of interest" description="Disordered" evidence="1">
    <location>
        <begin position="755"/>
        <end position="778"/>
    </location>
</feature>
<feature type="region of interest" description="Disordered" evidence="1">
    <location>
        <begin position="1016"/>
        <end position="1052"/>
    </location>
</feature>
<feature type="compositionally biased region" description="Polar residues" evidence="1">
    <location>
        <begin position="247"/>
        <end position="267"/>
    </location>
</feature>